<evidence type="ECO:0000259" key="4">
    <source>
        <dbReference type="Pfam" id="PF20416"/>
    </source>
</evidence>
<dbReference type="GO" id="GO:0005506">
    <property type="term" value="F:iron ion binding"/>
    <property type="evidence" value="ECO:0007669"/>
    <property type="project" value="InterPro"/>
</dbReference>
<dbReference type="Pfam" id="PF20416">
    <property type="entry name" value="UTP20"/>
    <property type="match status" value="1"/>
</dbReference>
<dbReference type="OMA" id="EGLMAMF"/>
<feature type="domain" description="U3 small nucleolar RNA-associated protein 20 C-terminal" evidence="5">
    <location>
        <begin position="2191"/>
        <end position="2506"/>
    </location>
</feature>
<comment type="similarity">
    <text evidence="1">Belongs to the cytochrome P450 family.</text>
</comment>
<dbReference type="STRING" id="13249.T1HB92"/>
<feature type="domain" description="U3 small nucleolar RNA-associated protein 20" evidence="4">
    <location>
        <begin position="1727"/>
        <end position="1944"/>
    </location>
</feature>
<evidence type="ECO:0000256" key="1">
    <source>
        <dbReference type="ARBA" id="ARBA00010617"/>
    </source>
</evidence>
<evidence type="ECO:0000313" key="6">
    <source>
        <dbReference type="EnsemblMetazoa" id="RPRC001301-PA"/>
    </source>
</evidence>
<dbReference type="InterPro" id="IPR052575">
    <property type="entry name" value="SSU_processome_comp_20"/>
</dbReference>
<dbReference type="HOGENOM" id="CLU_000327_0_1_1"/>
<dbReference type="eggNOG" id="KOG1823">
    <property type="taxonomic scope" value="Eukaryota"/>
</dbReference>
<evidence type="ECO:0000256" key="2">
    <source>
        <dbReference type="ARBA" id="ARBA00023033"/>
    </source>
</evidence>
<sequence length="2838" mass="327024">MKNKPQRHKEKNTFRFQPFSERIANVKIDIYHHVKHKYEEESNEATYFYQTLEKWTLLNCSESFQQLKNEITQDLKILPQLLTLKDHLVEVLKKHLSNKNPYNLEAVLELIVALAKDLRQEFYPHFLPIYEKLVPLISITDADLIEKTFQCLAYLFKFLWRYLARNLPIVFESLLPLLSSSKPNYINNFAAQSFAFVARKVKDQMFLIKTILKSLKKNRDEYLHNFYALWRKDNDECSTKNVKEILNTILQIVEAKDCKYLLQPEKILESLLPFVESKNPEIIQTVSQIFTPVLLAPSLTITQDLSKRYLAITYFDDEIKVTFISNLFSYKQFDKLLLPLLLDFCESITPEKSLTLLTNIILYKAPPARNGEELLKWTPYVLNLSSTNYSDAYLSKLSEPSDRFLEEFENSVKILAVLPHIKPIEKKVAIVTIKTLIEFLCKYISELQQKECFELSMNHSVYLLCSAIETLFYLKPEESFTEICCLERVLNIILPFADAKHLYVLRVLDFCIVGSDFSAISPVLPLLYDKLSSSLLSPYNKVRELAIHMLYNIEKSNTATKEIMVSLLEMCWKAEITPTTLNDYREKLKFLQKLDPTNESVQVAIVNDIIDYNLILKFLLGMLYVNFKLMWEPISQLIISYLNMLKPNQIWTVFGSELSVVGKMIREQIEEPKVISIFQCKNLDDIYINLNGLEEKPDHVNHRILLWTILAECVHVCEVKNRDIVILFFSFLEEEYWKRHSDLAKTWDISLASKEKDLSLDESLLEIKEKQLEKTDENQMDVDVNHLAIDENQMEVCEEKEVYQINVKADVNKELAESDLSSVLKFKAITKTLLVHMRVLGKFRSPKNIYREADLHKIYIDFLSHKAAEVQKAALDCLMTYKHKFLFPYREHLYGLIDDKTFKNEITVFRIDTESEVLRPEHRSDLIPFVLRIVYSKMYTRTNTVKGVNRQDRKASVIRFLAGCSPEELICFFKMVFAAFHGKVEKIGNILELAERTISELELECVIPPKKMQSQIYLLNTVLIYCGGLLGRDHQNYLLRILISVSGHLAGIFQMRERVHPCYLRTLRDIKNTSFEALIKFYEKFETYEWTLEETEAVFKLSLSGCARIVEYFKLICKIYRYFVLLGKYLEDDKNLAPLRFIIELWLSPKIHGSVYNTILDLIENMFVLQQDDTSEFKRIEVKNPPLLCKEKLSTLKQSLNYGSILLVPYIPDILELFQRKLSTKQGLNRKEVEILSRMTELVTDPDSADKLLNLLIPRLIKKSGSSEDVIIPLLSTAYNLIKYVINPGRYVRKLAPLYGSVEGPAARKLLFSIVIDLSKQEGSESGLDEGLLGDLNAWDVKWIDQPDFNRRLNAFKKLEEMANEKNISVNLGIIVIYTCFFFVKTEKDLSLKENSKYCLQKICPALCHSLQDNNRDRNFVIGTILYLVTKGLSDKQTESVRNDSIYLLGHMARECSALHPVLHDLSYLGNKIDMEVDFFENLQHLQLHRRVRAFLKFATVADTLDKPMNPRTLTEFIIPLISQYLLCEKYSKKNSLIDSAIKVALGTVCRMLPWRQYQSILTLYIHKLQENIEYQKQLVRIVIEVLNAFHFDLTLADMACLEKRVVKSKSDNDFKLDQEKIDPKHDEIESVVPKTTSTLTEEDESEINFEDELEKDIGISTDDISDVSQTNLKALDQTIKLTNANATRVIKLIAETLLPQLQKTLAQRTQTEVQHKLNRKTTGPDRDEEDVLRVPLAVAVVKLLQKLPTKKMLDTNLPGIFMKLCTFLKSRLDSVRRVTRETLQTIMLSLGCDYLPLLIHEMSTLLTKGFHVHVLVYSVHSVLKVLTPHFKQGSIDACIHSLLKICSLDLFGHASEEKEVNQILGKVFEARANRSYDVYHILATYASENYLLNIILPLKEELSRTMSHKYVSKVRECLQQVVLGLTENAFISPESLLQFAYGTASESIPALTYGMKKEPVDPKQAELEARKQPDSFLIPNEPKKKKALESFTCSQTNANLLVEFGLRLFYFLFKREKLKAQNYADYLDPVVLVLSDCIKSQHVKAVAVIVRDVKHFQLEPDQIRALLLYCEQDLDDYSRQVTAFSLLKAIIKKKIDAPELLDVMKKVGDLSISSNQDSIRLQARQKELQANCAAIFVNVSTSLVNDPQPECRKQAAQIIGLLLGRIDNNCKDKLFDVTKLWLEDSKKSHRRLAAQIIGLFVAAEREKFEKRLLEILPLILRQFVDDFQEKIPGRFVLLNPPVSVSNDETISDHHMYHVLHMLVKIASICPNFLKNQQYLDYIETIGDSAQSLLGHAHEWVRQAAVQLLGQIVSATPAIAYAEAINDPSLERPGFMLTDCSNKLRSLTLDLTSQLISSEEVNEKFLTQCMKLLVYIAEIMKSIKLTDDVHSLSLMWLVKRIRKKINYEVIHSPKSIIVRKMCFNWIAAVAVKLLREELEPIASSLLFPLVREMSLVEDNSLKKSAKEAASYVKSKLGNDTYQSLVADITRVLEIKKADRRKERSQLSNGILNARILKQKLPPGPTCFPIIGCSYIVKKYSIKYGGFSKALTELCKVYKTDILGLRLGGSYTVVFQADNHIKEVFLKDEFLGRPKNFFIYLRSMCTNKGITMTDGFLWHEQRTFAMKHLQNLGFGKEIMEKLMQEEIQKFINSVQKDGLKLGIKLAVSRCVLNVLWTLVAGFKINTEEIDELLTLMHKRTKAFDLAGGTISQFSWIRFIAPESSGYNLINQLNYKLKNIISRAIEEHKATYSKHTTRDYIDAFLHEMYGAQDKHTTFTDDQLIMGCLDFFIAGSETTSTSIIFLLLHMIRSPDIQEKVYEEISSILKPGQISSLSHRDQ</sequence>
<dbReference type="Gene3D" id="1.25.10.10">
    <property type="entry name" value="Leucine-rich Repeat Variant"/>
    <property type="match status" value="2"/>
</dbReference>
<evidence type="ECO:0000259" key="3">
    <source>
        <dbReference type="Pfam" id="PF07539"/>
    </source>
</evidence>
<dbReference type="GO" id="GO:0032040">
    <property type="term" value="C:small-subunit processome"/>
    <property type="evidence" value="ECO:0007669"/>
    <property type="project" value="TreeGrafter"/>
</dbReference>
<protein>
    <submittedName>
        <fullName evidence="6">DRIM domain-containing protein</fullName>
    </submittedName>
</protein>
<dbReference type="InterPro" id="IPR036396">
    <property type="entry name" value="Cyt_P450_sf"/>
</dbReference>
<dbReference type="SUPFAM" id="SSF48264">
    <property type="entry name" value="Cytochrome P450"/>
    <property type="match status" value="1"/>
</dbReference>
<dbReference type="Pfam" id="PF23099">
    <property type="entry name" value="UTP20_C"/>
    <property type="match status" value="1"/>
</dbReference>
<dbReference type="EMBL" id="ACPB03014466">
    <property type="status" value="NOT_ANNOTATED_CDS"/>
    <property type="molecule type" value="Genomic_DNA"/>
</dbReference>
<feature type="domain" description="U3 small nucleolar RNA-associated protein 20 N-terminal" evidence="3">
    <location>
        <begin position="828"/>
        <end position="1436"/>
    </location>
</feature>
<evidence type="ECO:0000313" key="7">
    <source>
        <dbReference type="Proteomes" id="UP000015103"/>
    </source>
</evidence>
<dbReference type="PRINTS" id="PR00463">
    <property type="entry name" value="EP450I"/>
</dbReference>
<dbReference type="InterPro" id="IPR057525">
    <property type="entry name" value="UTP20_C"/>
</dbReference>
<dbReference type="Pfam" id="PF00067">
    <property type="entry name" value="p450"/>
    <property type="match status" value="1"/>
</dbReference>
<dbReference type="eggNOG" id="KOG0156">
    <property type="taxonomic scope" value="Eukaryota"/>
</dbReference>
<dbReference type="SUPFAM" id="SSF48371">
    <property type="entry name" value="ARM repeat"/>
    <property type="match status" value="3"/>
</dbReference>
<dbReference type="GO" id="GO:0020037">
    <property type="term" value="F:heme binding"/>
    <property type="evidence" value="ECO:0007669"/>
    <property type="project" value="InterPro"/>
</dbReference>
<dbReference type="GO" id="GO:0004497">
    <property type="term" value="F:monooxygenase activity"/>
    <property type="evidence" value="ECO:0007669"/>
    <property type="project" value="UniProtKB-KW"/>
</dbReference>
<dbReference type="InterPro" id="IPR046523">
    <property type="entry name" value="UTP20_dom"/>
</dbReference>
<dbReference type="PANTHER" id="PTHR17695">
    <property type="entry name" value="SMALL SUBUNIT PROCESSOME COMPONENT 20 HOMOLOG"/>
    <property type="match status" value="1"/>
</dbReference>
<dbReference type="InterPro" id="IPR011430">
    <property type="entry name" value="UTP20_N"/>
</dbReference>
<dbReference type="EMBL" id="ACPB03014465">
    <property type="status" value="NOT_ANNOTATED_CDS"/>
    <property type="molecule type" value="Genomic_DNA"/>
</dbReference>
<dbReference type="VEuPathDB" id="VectorBase:RPRC001301"/>
<dbReference type="InterPro" id="IPR016024">
    <property type="entry name" value="ARM-type_fold"/>
</dbReference>
<dbReference type="InterPro" id="IPR011989">
    <property type="entry name" value="ARM-like"/>
</dbReference>
<keyword evidence="7" id="KW-1185">Reference proteome</keyword>
<dbReference type="FunCoup" id="T1HB92">
    <property type="interactions" value="1372"/>
</dbReference>
<organism evidence="6 7">
    <name type="scientific">Rhodnius prolixus</name>
    <name type="common">Triatomid bug</name>
    <dbReference type="NCBI Taxonomy" id="13249"/>
    <lineage>
        <taxon>Eukaryota</taxon>
        <taxon>Metazoa</taxon>
        <taxon>Ecdysozoa</taxon>
        <taxon>Arthropoda</taxon>
        <taxon>Hexapoda</taxon>
        <taxon>Insecta</taxon>
        <taxon>Pterygota</taxon>
        <taxon>Neoptera</taxon>
        <taxon>Paraneoptera</taxon>
        <taxon>Hemiptera</taxon>
        <taxon>Heteroptera</taxon>
        <taxon>Panheteroptera</taxon>
        <taxon>Cimicomorpha</taxon>
        <taxon>Reduviidae</taxon>
        <taxon>Triatominae</taxon>
        <taxon>Rhodnius</taxon>
    </lineage>
</organism>
<name>T1HB92_RHOPR</name>
<dbReference type="GO" id="GO:0016705">
    <property type="term" value="F:oxidoreductase activity, acting on paired donors, with incorporation or reduction of molecular oxygen"/>
    <property type="evidence" value="ECO:0007669"/>
    <property type="project" value="InterPro"/>
</dbReference>
<evidence type="ECO:0000259" key="5">
    <source>
        <dbReference type="Pfam" id="PF23099"/>
    </source>
</evidence>
<keyword evidence="2" id="KW-0560">Oxidoreductase</keyword>
<dbReference type="Gene3D" id="1.10.630.10">
    <property type="entry name" value="Cytochrome P450"/>
    <property type="match status" value="1"/>
</dbReference>
<proteinExistence type="inferred from homology"/>
<dbReference type="GO" id="GO:0030686">
    <property type="term" value="C:90S preribosome"/>
    <property type="evidence" value="ECO:0007669"/>
    <property type="project" value="TreeGrafter"/>
</dbReference>
<dbReference type="EnsemblMetazoa" id="RPRC001301-RA">
    <property type="protein sequence ID" value="RPRC001301-PA"/>
    <property type="gene ID" value="RPRC001301"/>
</dbReference>
<keyword evidence="2" id="KW-0503">Monooxygenase</keyword>
<reference evidence="6" key="1">
    <citation type="submission" date="2015-05" db="UniProtKB">
        <authorList>
            <consortium name="EnsemblMetazoa"/>
        </authorList>
    </citation>
    <scope>IDENTIFICATION</scope>
</reference>
<dbReference type="InterPro" id="IPR002401">
    <property type="entry name" value="Cyt_P450_E_grp-I"/>
</dbReference>
<dbReference type="Pfam" id="PF07539">
    <property type="entry name" value="UTP20_N"/>
    <property type="match status" value="1"/>
</dbReference>
<dbReference type="InParanoid" id="T1HB92"/>
<dbReference type="InterPro" id="IPR001128">
    <property type="entry name" value="Cyt_P450"/>
</dbReference>
<dbReference type="PANTHER" id="PTHR17695:SF11">
    <property type="entry name" value="SMALL SUBUNIT PROCESSOME COMPONENT 20 HOMOLOG"/>
    <property type="match status" value="1"/>
</dbReference>
<accession>T1HB92</accession>
<dbReference type="Proteomes" id="UP000015103">
    <property type="component" value="Unassembled WGS sequence"/>
</dbReference>